<reference evidence="3 4" key="1">
    <citation type="submission" date="2023-04" db="EMBL/GenBank/DDBJ databases">
        <title>Forest soil microbial communities from Buena Vista Peninsula, Colon Province, Panama.</title>
        <authorList>
            <person name="Bouskill N."/>
        </authorList>
    </citation>
    <scope>NUCLEOTIDE SEQUENCE [LARGE SCALE GENOMIC DNA]</scope>
    <source>
        <strain evidence="3 4">AC80</strain>
    </source>
</reference>
<protein>
    <recommendedName>
        <fullName evidence="5">PucR family transcriptional regulator</fullName>
    </recommendedName>
</protein>
<name>A0ABT6KTY7_9MYCO</name>
<sequence>MSGDSPLSVAAALTVAPLDRGSVIAGHRGLTRQVSWIDIIHAPAESFIRTGDLVLCTGADIRQPGNREFLTYLVSSPAAGLVLSPPPEVGVRDLLNSLVPLADRHEFPVVLLPWEIAFADVQKNLLPLLNPSIPGAQVQMAIGRRQRDDAGWNDLANAFAEALDELALAADLTVRSSVTDDLLMSHFASAPSASTVSVLVASAQRLSALPEDLVSWALLPPVHGQAVTVAASVPPSLPERPAGSRQFAEVLRQHPQCMATILETLQPLVDYDRTRRGQLVHTLEILLNEATNISAAARALYLNRHSLIYRIKLIEELTGLSLKDPADRFQLEVSVRVHQINEARIDGDRSSSVTTACFP</sequence>
<dbReference type="InterPro" id="IPR051448">
    <property type="entry name" value="CdaR-like_regulators"/>
</dbReference>
<dbReference type="InterPro" id="IPR025736">
    <property type="entry name" value="PucR_C-HTH_dom"/>
</dbReference>
<feature type="domain" description="Purine catabolism PurC-like" evidence="1">
    <location>
        <begin position="18"/>
        <end position="125"/>
    </location>
</feature>
<accession>A0ABT6KTY7</accession>
<gene>
    <name evidence="3" type="ORF">M2272_000763</name>
</gene>
<dbReference type="InterPro" id="IPR012914">
    <property type="entry name" value="PucR_dom"/>
</dbReference>
<evidence type="ECO:0000259" key="1">
    <source>
        <dbReference type="Pfam" id="PF07905"/>
    </source>
</evidence>
<organism evidence="3 4">
    <name type="scientific">Mycolicibacterium frederiksbergense</name>
    <dbReference type="NCBI Taxonomy" id="117567"/>
    <lineage>
        <taxon>Bacteria</taxon>
        <taxon>Bacillati</taxon>
        <taxon>Actinomycetota</taxon>
        <taxon>Actinomycetes</taxon>
        <taxon>Mycobacteriales</taxon>
        <taxon>Mycobacteriaceae</taxon>
        <taxon>Mycolicibacterium</taxon>
    </lineage>
</organism>
<dbReference type="RefSeq" id="WP_280830782.1">
    <property type="nucleotide sequence ID" value="NZ_JARXVE010000001.1"/>
</dbReference>
<dbReference type="InterPro" id="IPR042070">
    <property type="entry name" value="PucR_C-HTH_sf"/>
</dbReference>
<dbReference type="Pfam" id="PF07905">
    <property type="entry name" value="PucR"/>
    <property type="match status" value="1"/>
</dbReference>
<dbReference type="Gene3D" id="1.10.10.2840">
    <property type="entry name" value="PucR C-terminal helix-turn-helix domain"/>
    <property type="match status" value="1"/>
</dbReference>
<dbReference type="PANTHER" id="PTHR33744:SF1">
    <property type="entry name" value="DNA-BINDING TRANSCRIPTIONAL ACTIVATOR ADER"/>
    <property type="match status" value="1"/>
</dbReference>
<evidence type="ECO:0000313" key="4">
    <source>
        <dbReference type="Proteomes" id="UP001160130"/>
    </source>
</evidence>
<evidence type="ECO:0000259" key="2">
    <source>
        <dbReference type="Pfam" id="PF13556"/>
    </source>
</evidence>
<proteinExistence type="predicted"/>
<evidence type="ECO:0008006" key="5">
    <source>
        <dbReference type="Google" id="ProtNLM"/>
    </source>
</evidence>
<dbReference type="Proteomes" id="UP001160130">
    <property type="component" value="Unassembled WGS sequence"/>
</dbReference>
<keyword evidence="4" id="KW-1185">Reference proteome</keyword>
<dbReference type="PANTHER" id="PTHR33744">
    <property type="entry name" value="CARBOHYDRATE DIACID REGULATOR"/>
    <property type="match status" value="1"/>
</dbReference>
<dbReference type="Pfam" id="PF13556">
    <property type="entry name" value="HTH_30"/>
    <property type="match status" value="1"/>
</dbReference>
<evidence type="ECO:0000313" key="3">
    <source>
        <dbReference type="EMBL" id="MDH6194142.1"/>
    </source>
</evidence>
<feature type="domain" description="PucR C-terminal helix-turn-helix" evidence="2">
    <location>
        <begin position="279"/>
        <end position="337"/>
    </location>
</feature>
<dbReference type="EMBL" id="JARXVE010000001">
    <property type="protein sequence ID" value="MDH6194142.1"/>
    <property type="molecule type" value="Genomic_DNA"/>
</dbReference>
<comment type="caution">
    <text evidence="3">The sequence shown here is derived from an EMBL/GenBank/DDBJ whole genome shotgun (WGS) entry which is preliminary data.</text>
</comment>